<organism evidence="1 2">
    <name type="scientific">Caenorhabditis nigoni</name>
    <dbReference type="NCBI Taxonomy" id="1611254"/>
    <lineage>
        <taxon>Eukaryota</taxon>
        <taxon>Metazoa</taxon>
        <taxon>Ecdysozoa</taxon>
        <taxon>Nematoda</taxon>
        <taxon>Chromadorea</taxon>
        <taxon>Rhabditida</taxon>
        <taxon>Rhabditina</taxon>
        <taxon>Rhabditomorpha</taxon>
        <taxon>Rhabditoidea</taxon>
        <taxon>Rhabditidae</taxon>
        <taxon>Peloderinae</taxon>
        <taxon>Caenorhabditis</taxon>
    </lineage>
</organism>
<name>A0A2G5SZ46_9PELO</name>
<protein>
    <submittedName>
        <fullName evidence="1">Uncharacterized protein</fullName>
    </submittedName>
</protein>
<proteinExistence type="predicted"/>
<dbReference type="EMBL" id="PDUG01000006">
    <property type="protein sequence ID" value="PIC20121.1"/>
    <property type="molecule type" value="Genomic_DNA"/>
</dbReference>
<sequence length="84" mass="9598">MISFEDSYELNQGFIRGKGLESEISENVPNGPMKIVFRGALYQTIVDLSQRDVRLSAQHLMKNRYLLRKCSDEYGTGLLKGKEN</sequence>
<evidence type="ECO:0000313" key="2">
    <source>
        <dbReference type="Proteomes" id="UP000230233"/>
    </source>
</evidence>
<reference evidence="2" key="1">
    <citation type="submission" date="2017-10" db="EMBL/GenBank/DDBJ databases">
        <title>Rapid genome shrinkage in a self-fertile nematode reveals novel sperm competition proteins.</title>
        <authorList>
            <person name="Yin D."/>
            <person name="Schwarz E.M."/>
            <person name="Thomas C.G."/>
            <person name="Felde R.L."/>
            <person name="Korf I.F."/>
            <person name="Cutter A.D."/>
            <person name="Schartner C.M."/>
            <person name="Ralston E.J."/>
            <person name="Meyer B.J."/>
            <person name="Haag E.S."/>
        </authorList>
    </citation>
    <scope>NUCLEOTIDE SEQUENCE [LARGE SCALE GENOMIC DNA]</scope>
    <source>
        <strain evidence="2">JU1422</strain>
    </source>
</reference>
<keyword evidence="2" id="KW-1185">Reference proteome</keyword>
<comment type="caution">
    <text evidence="1">The sequence shown here is derived from an EMBL/GenBank/DDBJ whole genome shotgun (WGS) entry which is preliminary data.</text>
</comment>
<dbReference type="AlphaFoldDB" id="A0A2G5SZ46"/>
<accession>A0A2G5SZ46</accession>
<dbReference type="Proteomes" id="UP000230233">
    <property type="component" value="Chromosome X"/>
</dbReference>
<evidence type="ECO:0000313" key="1">
    <source>
        <dbReference type="EMBL" id="PIC20121.1"/>
    </source>
</evidence>
<gene>
    <name evidence="1" type="primary">Cnig_chr_X.g25423</name>
    <name evidence="1" type="ORF">B9Z55_025423</name>
</gene>